<dbReference type="SMART" id="SM00042">
    <property type="entry name" value="CUB"/>
    <property type="match status" value="2"/>
</dbReference>
<dbReference type="Proteomes" id="UP000286415">
    <property type="component" value="Unassembled WGS sequence"/>
</dbReference>
<dbReference type="InterPro" id="IPR000859">
    <property type="entry name" value="CUB_dom"/>
</dbReference>
<dbReference type="OrthoDB" id="2142683at2759"/>
<evidence type="ECO:0000313" key="5">
    <source>
        <dbReference type="EMBL" id="KAG5452683.1"/>
    </source>
</evidence>
<dbReference type="EMBL" id="NIRI02000014">
    <property type="protein sequence ID" value="KAG5452683.1"/>
    <property type="molecule type" value="Genomic_DNA"/>
</dbReference>
<dbReference type="PROSITE" id="PS01180">
    <property type="entry name" value="CUB"/>
    <property type="match status" value="2"/>
</dbReference>
<feature type="domain" description="CUB" evidence="4">
    <location>
        <begin position="152"/>
        <end position="262"/>
    </location>
</feature>
<dbReference type="PANTHER" id="PTHR24251">
    <property type="entry name" value="OVOCHYMASE-RELATED"/>
    <property type="match status" value="1"/>
</dbReference>
<feature type="domain" description="CUB" evidence="4">
    <location>
        <begin position="35"/>
        <end position="148"/>
    </location>
</feature>
<keyword evidence="1" id="KW-0677">Repeat</keyword>
<dbReference type="AlphaFoldDB" id="A0A419PN65"/>
<evidence type="ECO:0000313" key="6">
    <source>
        <dbReference type="Proteomes" id="UP000286415"/>
    </source>
</evidence>
<organism evidence="5 6">
    <name type="scientific">Clonorchis sinensis</name>
    <name type="common">Chinese liver fluke</name>
    <dbReference type="NCBI Taxonomy" id="79923"/>
    <lineage>
        <taxon>Eukaryota</taxon>
        <taxon>Metazoa</taxon>
        <taxon>Spiralia</taxon>
        <taxon>Lophotrochozoa</taxon>
        <taxon>Platyhelminthes</taxon>
        <taxon>Trematoda</taxon>
        <taxon>Digenea</taxon>
        <taxon>Opisthorchiida</taxon>
        <taxon>Opisthorchiata</taxon>
        <taxon>Opisthorchiidae</taxon>
        <taxon>Clonorchis</taxon>
    </lineage>
</organism>
<comment type="caution">
    <text evidence="5">The sequence shown here is derived from an EMBL/GenBank/DDBJ whole genome shotgun (WGS) entry which is preliminary data.</text>
</comment>
<evidence type="ECO:0000256" key="1">
    <source>
        <dbReference type="ARBA" id="ARBA00022737"/>
    </source>
</evidence>
<dbReference type="InParanoid" id="A0A419PN65"/>
<dbReference type="STRING" id="79923.A0A419PN65"/>
<dbReference type="InterPro" id="IPR035914">
    <property type="entry name" value="Sperma_CUB_dom_sf"/>
</dbReference>
<proteinExistence type="predicted"/>
<name>A0A419PN65_CLOSI</name>
<keyword evidence="2" id="KW-1015">Disulfide bond</keyword>
<dbReference type="SUPFAM" id="SSF49854">
    <property type="entry name" value="Spermadhesin, CUB domain"/>
    <property type="match status" value="2"/>
</dbReference>
<reference evidence="5 6" key="2">
    <citation type="journal article" date="2021" name="Genomics">
        <title>High-quality reference genome for Clonorchis sinensis.</title>
        <authorList>
            <person name="Young N.D."/>
            <person name="Stroehlein A.J."/>
            <person name="Kinkar L."/>
            <person name="Wang T."/>
            <person name="Sohn W.M."/>
            <person name="Chang B.C.H."/>
            <person name="Kaur P."/>
            <person name="Weisz D."/>
            <person name="Dudchenko O."/>
            <person name="Aiden E.L."/>
            <person name="Korhonen P.K."/>
            <person name="Gasser R.B."/>
        </authorList>
    </citation>
    <scope>NUCLEOTIDE SEQUENCE [LARGE SCALE GENOMIC DNA]</scope>
    <source>
        <strain evidence="5">Cs-k2</strain>
    </source>
</reference>
<gene>
    <name evidence="5" type="ORF">CSKR_114186</name>
</gene>
<evidence type="ECO:0000256" key="2">
    <source>
        <dbReference type="ARBA" id="ARBA00023157"/>
    </source>
</evidence>
<protein>
    <submittedName>
        <fullName evidence="5">Cubilin</fullName>
    </submittedName>
</protein>
<dbReference type="Gene3D" id="2.60.120.290">
    <property type="entry name" value="Spermadhesin, CUB domain"/>
    <property type="match status" value="2"/>
</dbReference>
<sequence length="263" mass="29379">MTCYYCAEISEILMKTSSATRAMTSWTQEPARQACTYVLSDIVGVLRSPNYPTPYPHPLSCWWQITKPDRYSRLEFEVFDVGEPIAERKCISDFVLIQIREQGKTVTHGPYCGQTTPGPLNFYDEVNVTFVANGTGEHRGFYATYGPDPPLCSYVVAGLVGELKSPTYPQFYTNIQNCSWKIERPTTPSVTTKNTQKLYVGQKCPSDFVVIRVGRGPLPQMYGPFCGAATPAPVYFQDVLFMNLTIKGTGDHRGFRATFGPGE</sequence>
<accession>A0A419PN65</accession>
<evidence type="ECO:0000259" key="4">
    <source>
        <dbReference type="PROSITE" id="PS01180"/>
    </source>
</evidence>
<reference evidence="5 6" key="1">
    <citation type="journal article" date="2018" name="Biotechnol. Adv.">
        <title>Improved genomic resources and new bioinformatic workflow for the carcinogenic parasite Clonorchis sinensis: Biotechnological implications.</title>
        <authorList>
            <person name="Wang D."/>
            <person name="Korhonen P.K."/>
            <person name="Gasser R.B."/>
            <person name="Young N.D."/>
        </authorList>
    </citation>
    <scope>NUCLEOTIDE SEQUENCE [LARGE SCALE GENOMIC DNA]</scope>
    <source>
        <strain evidence="5">Cs-k2</strain>
    </source>
</reference>
<dbReference type="Pfam" id="PF00431">
    <property type="entry name" value="CUB"/>
    <property type="match status" value="2"/>
</dbReference>
<evidence type="ECO:0000256" key="3">
    <source>
        <dbReference type="PROSITE-ProRule" id="PRU00059"/>
    </source>
</evidence>
<keyword evidence="6" id="KW-1185">Reference proteome</keyword>
<dbReference type="CDD" id="cd00041">
    <property type="entry name" value="CUB"/>
    <property type="match status" value="2"/>
</dbReference>
<comment type="caution">
    <text evidence="3">Lacks conserved residue(s) required for the propagation of feature annotation.</text>
</comment>